<evidence type="ECO:0000313" key="1">
    <source>
        <dbReference type="EMBL" id="KII67200.1"/>
    </source>
</evidence>
<evidence type="ECO:0000313" key="2">
    <source>
        <dbReference type="Proteomes" id="UP000031668"/>
    </source>
</evidence>
<organism evidence="1 2">
    <name type="scientific">Thelohanellus kitauei</name>
    <name type="common">Myxosporean</name>
    <dbReference type="NCBI Taxonomy" id="669202"/>
    <lineage>
        <taxon>Eukaryota</taxon>
        <taxon>Metazoa</taxon>
        <taxon>Cnidaria</taxon>
        <taxon>Myxozoa</taxon>
        <taxon>Myxosporea</taxon>
        <taxon>Bivalvulida</taxon>
        <taxon>Platysporina</taxon>
        <taxon>Myxobolidae</taxon>
        <taxon>Thelohanellus</taxon>
    </lineage>
</organism>
<reference evidence="1 2" key="1">
    <citation type="journal article" date="2014" name="Genome Biol. Evol.">
        <title>The genome of the myxosporean Thelohanellus kitauei shows adaptations to nutrient acquisition within its fish host.</title>
        <authorList>
            <person name="Yang Y."/>
            <person name="Xiong J."/>
            <person name="Zhou Z."/>
            <person name="Huo F."/>
            <person name="Miao W."/>
            <person name="Ran C."/>
            <person name="Liu Y."/>
            <person name="Zhang J."/>
            <person name="Feng J."/>
            <person name="Wang M."/>
            <person name="Wang M."/>
            <person name="Wang L."/>
            <person name="Yao B."/>
        </authorList>
    </citation>
    <scope>NUCLEOTIDE SEQUENCE [LARGE SCALE GENOMIC DNA]</scope>
    <source>
        <strain evidence="1">Wuqing</strain>
    </source>
</reference>
<dbReference type="EMBL" id="JWZT01003282">
    <property type="protein sequence ID" value="KII67200.1"/>
    <property type="molecule type" value="Genomic_DNA"/>
</dbReference>
<dbReference type="Proteomes" id="UP000031668">
    <property type="component" value="Unassembled WGS sequence"/>
</dbReference>
<proteinExistence type="predicted"/>
<comment type="caution">
    <text evidence="1">The sequence shown here is derived from an EMBL/GenBank/DDBJ whole genome shotgun (WGS) entry which is preliminary data.</text>
</comment>
<keyword evidence="2" id="KW-1185">Reference proteome</keyword>
<name>A0A0C2MSK3_THEKT</name>
<protein>
    <submittedName>
        <fullName evidence="1">Uncharacterized protein</fullName>
    </submittedName>
</protein>
<sequence>MLGSSSKARRQGLKSEIVVSHIGSHVEYIGHGSVCSVFDTASNVNLIPLIADGMEQYLSLHCLHQHTSPHKAVQYGISFHSKRGISIARTAKDYRHAAIFSYIFGASSFETTNTPTGSVLEHGFP</sequence>
<dbReference type="AlphaFoldDB" id="A0A0C2MSK3"/>
<accession>A0A0C2MSK3</accession>
<gene>
    <name evidence="1" type="ORF">RF11_07197</name>
</gene>